<dbReference type="OrthoDB" id="7698694at2759"/>
<dbReference type="Proteomes" id="UP001152795">
    <property type="component" value="Unassembled WGS sequence"/>
</dbReference>
<protein>
    <submittedName>
        <fullName evidence="3">Uncharacterized protein</fullName>
    </submittedName>
</protein>
<organism evidence="3 4">
    <name type="scientific">Paramuricea clavata</name>
    <name type="common">Red gorgonian</name>
    <name type="synonym">Violescent sea-whip</name>
    <dbReference type="NCBI Taxonomy" id="317549"/>
    <lineage>
        <taxon>Eukaryota</taxon>
        <taxon>Metazoa</taxon>
        <taxon>Cnidaria</taxon>
        <taxon>Anthozoa</taxon>
        <taxon>Octocorallia</taxon>
        <taxon>Malacalcyonacea</taxon>
        <taxon>Plexauridae</taxon>
        <taxon>Paramuricea</taxon>
    </lineage>
</organism>
<keyword evidence="1" id="KW-0175">Coiled coil</keyword>
<gene>
    <name evidence="3" type="ORF">PACLA_8A012466</name>
</gene>
<feature type="coiled-coil region" evidence="1">
    <location>
        <begin position="416"/>
        <end position="447"/>
    </location>
</feature>
<comment type="caution">
    <text evidence="3">The sequence shown here is derived from an EMBL/GenBank/DDBJ whole genome shotgun (WGS) entry which is preliminary data.</text>
</comment>
<name>A0A6S7GI19_PARCT</name>
<evidence type="ECO:0000256" key="1">
    <source>
        <dbReference type="SAM" id="Coils"/>
    </source>
</evidence>
<evidence type="ECO:0000256" key="2">
    <source>
        <dbReference type="SAM" id="MobiDB-lite"/>
    </source>
</evidence>
<feature type="compositionally biased region" description="Low complexity" evidence="2">
    <location>
        <begin position="15"/>
        <end position="28"/>
    </location>
</feature>
<evidence type="ECO:0000313" key="3">
    <source>
        <dbReference type="EMBL" id="CAB3990963.1"/>
    </source>
</evidence>
<keyword evidence="4" id="KW-1185">Reference proteome</keyword>
<dbReference type="PANTHER" id="PTHR37162">
    <property type="entry name" value="HAT FAMILY DIMERISATION DOMAINCONTAINING PROTEIN-RELATED"/>
    <property type="match status" value="1"/>
</dbReference>
<accession>A0A6S7GI19</accession>
<sequence length="549" mass="62669">MGGSGTGSRSEANISQTSGSSSTAQSSGLHHLSTLGKKVADAEILWTLKSVHSHFSAHANMGMNDLFQHMFTDSEIAQAYSLSESKFRYMTTFGLGPYFSKKLVEDINKSTTHSVLFNESLNEHLQNKQFDVYVRYWSDESCKVDSHYLASLFIGHGRAADLLNHYEDATKDLEPNKTWHVGMDGPNVNLAFERELKKSREEMGLPPLLSLGTCGLHTVYRAFQTDAKETNWNLDRPCIFTTTGLPICVEQNDVIKVDVSSSEQAREKLEFDMSCKAFLCRTTGKPLEKCPLKFAVVRHLRCLDPRVMAGQIETSVKLFERLLTCLIDNQRVREDGADVLKKQYSSFVTEVVHGNAANLLLFQKYDRVKDERIDSFLAAYLKESSYKQLWELVKCLLVVSHAVGAVLNVKIDQELRNAAKNASSRYKAELKKQQEDEKRMIKEDENKAINDEIFSLKRKRKHLLEDCCTLRSSSEKLMDLAEKEQKMIHVTEANSYRHTIKSMENEAEQVHEKVEQLKKKLKKLRYLTSILGYRVQFNCNHARTVQRLE</sequence>
<proteinExistence type="predicted"/>
<evidence type="ECO:0000313" key="4">
    <source>
        <dbReference type="Proteomes" id="UP001152795"/>
    </source>
</evidence>
<feature type="region of interest" description="Disordered" evidence="2">
    <location>
        <begin position="1"/>
        <end position="28"/>
    </location>
</feature>
<dbReference type="AlphaFoldDB" id="A0A6S7GI19"/>
<dbReference type="EMBL" id="CACRXK020001762">
    <property type="protein sequence ID" value="CAB3990963.1"/>
    <property type="molecule type" value="Genomic_DNA"/>
</dbReference>
<dbReference type="PANTHER" id="PTHR37162:SF11">
    <property type="match status" value="1"/>
</dbReference>
<feature type="coiled-coil region" evidence="1">
    <location>
        <begin position="493"/>
        <end position="527"/>
    </location>
</feature>
<reference evidence="3" key="1">
    <citation type="submission" date="2020-04" db="EMBL/GenBank/DDBJ databases">
        <authorList>
            <person name="Alioto T."/>
            <person name="Alioto T."/>
            <person name="Gomez Garrido J."/>
        </authorList>
    </citation>
    <scope>NUCLEOTIDE SEQUENCE</scope>
    <source>
        <strain evidence="3">A484AB</strain>
    </source>
</reference>